<dbReference type="SUPFAM" id="SSF46458">
    <property type="entry name" value="Globin-like"/>
    <property type="match status" value="1"/>
</dbReference>
<reference evidence="2 3" key="1">
    <citation type="submission" date="2013-11" db="EMBL/GenBank/DDBJ databases">
        <title>Draft genome of the bovine lungworm Dictyocaulus viviparus.</title>
        <authorList>
            <person name="Mitreva M."/>
        </authorList>
    </citation>
    <scope>NUCLEOTIDE SEQUENCE [LARGE SCALE GENOMIC DNA]</scope>
    <source>
        <strain evidence="2 3">HannoverDv2000</strain>
    </source>
</reference>
<accession>A0A0D8XWE4</accession>
<dbReference type="Gene3D" id="1.10.490.10">
    <property type="entry name" value="Globins"/>
    <property type="match status" value="1"/>
</dbReference>
<feature type="region of interest" description="Disordered" evidence="1">
    <location>
        <begin position="204"/>
        <end position="254"/>
    </location>
</feature>
<dbReference type="GO" id="GO:0020037">
    <property type="term" value="F:heme binding"/>
    <property type="evidence" value="ECO:0007669"/>
    <property type="project" value="InterPro"/>
</dbReference>
<dbReference type="GO" id="GO:0019825">
    <property type="term" value="F:oxygen binding"/>
    <property type="evidence" value="ECO:0007669"/>
    <property type="project" value="InterPro"/>
</dbReference>
<dbReference type="OrthoDB" id="5854162at2759"/>
<reference evidence="3" key="2">
    <citation type="journal article" date="2016" name="Sci. Rep.">
        <title>Dictyocaulus viviparus genome, variome and transcriptome elucidate lungworm biology and support future intervention.</title>
        <authorList>
            <person name="McNulty S.N."/>
            <person name="Strube C."/>
            <person name="Rosa B.A."/>
            <person name="Martin J.C."/>
            <person name="Tyagi R."/>
            <person name="Choi Y.J."/>
            <person name="Wang Q."/>
            <person name="Hallsworth Pepin K."/>
            <person name="Zhang X."/>
            <person name="Ozersky P."/>
            <person name="Wilson R.K."/>
            <person name="Sternberg P.W."/>
            <person name="Gasser R.B."/>
            <person name="Mitreva M."/>
        </authorList>
    </citation>
    <scope>NUCLEOTIDE SEQUENCE [LARGE SCALE GENOMIC DNA]</scope>
    <source>
        <strain evidence="3">HannoverDv2000</strain>
    </source>
</reference>
<protein>
    <recommendedName>
        <fullName evidence="4">Globin</fullName>
    </recommendedName>
</protein>
<dbReference type="InterPro" id="IPR012292">
    <property type="entry name" value="Globin/Proto"/>
</dbReference>
<feature type="compositionally biased region" description="Low complexity" evidence="1">
    <location>
        <begin position="31"/>
        <end position="45"/>
    </location>
</feature>
<dbReference type="Proteomes" id="UP000053766">
    <property type="component" value="Unassembled WGS sequence"/>
</dbReference>
<proteinExistence type="predicted"/>
<evidence type="ECO:0000313" key="3">
    <source>
        <dbReference type="Proteomes" id="UP000053766"/>
    </source>
</evidence>
<gene>
    <name evidence="2" type="ORF">DICVIV_05068</name>
</gene>
<keyword evidence="3" id="KW-1185">Reference proteome</keyword>
<dbReference type="AlphaFoldDB" id="A0A0D8XWE4"/>
<feature type="compositionally biased region" description="Basic and acidic residues" evidence="1">
    <location>
        <begin position="7"/>
        <end position="18"/>
    </location>
</feature>
<dbReference type="InterPro" id="IPR009050">
    <property type="entry name" value="Globin-like_sf"/>
</dbReference>
<organism evidence="2 3">
    <name type="scientific">Dictyocaulus viviparus</name>
    <name type="common">Bovine lungworm</name>
    <dbReference type="NCBI Taxonomy" id="29172"/>
    <lineage>
        <taxon>Eukaryota</taxon>
        <taxon>Metazoa</taxon>
        <taxon>Ecdysozoa</taxon>
        <taxon>Nematoda</taxon>
        <taxon>Chromadorea</taxon>
        <taxon>Rhabditida</taxon>
        <taxon>Rhabditina</taxon>
        <taxon>Rhabditomorpha</taxon>
        <taxon>Strongyloidea</taxon>
        <taxon>Metastrongylidae</taxon>
        <taxon>Dictyocaulus</taxon>
    </lineage>
</organism>
<evidence type="ECO:0008006" key="4">
    <source>
        <dbReference type="Google" id="ProtNLM"/>
    </source>
</evidence>
<evidence type="ECO:0000313" key="2">
    <source>
        <dbReference type="EMBL" id="KJH48815.1"/>
    </source>
</evidence>
<name>A0A0D8XWE4_DICVI</name>
<sequence length="254" mass="28411">MGNTKSVDQKDEKEESIKPKHKLSTGATRRMSVTTKKMSRSSTSSQGNRRPFLTTNQRSIIKFCMDNSKDDFADRIIRRATEKKDDFKSFIDNLPKTQRIEVSEGLRAFLVGVCDILTDSEEIQRVAEDFGASHVPFRSYGFKPDFFAGTADAVTTECTYLDQATHTPSETAGAWSTLSAFLFSAVRDGYYAELRRQRKASSAYRSRPSFDVSSDGSYAECGSRKSISPAPDEISQNSEPKENAPSYLLPPQVY</sequence>
<evidence type="ECO:0000256" key="1">
    <source>
        <dbReference type="SAM" id="MobiDB-lite"/>
    </source>
</evidence>
<feature type="region of interest" description="Disordered" evidence="1">
    <location>
        <begin position="1"/>
        <end position="52"/>
    </location>
</feature>
<dbReference type="EMBL" id="KN716255">
    <property type="protein sequence ID" value="KJH48815.1"/>
    <property type="molecule type" value="Genomic_DNA"/>
</dbReference>
<dbReference type="STRING" id="29172.A0A0D8XWE4"/>